<proteinExistence type="predicted"/>
<dbReference type="Proteomes" id="UP001479436">
    <property type="component" value="Unassembled WGS sequence"/>
</dbReference>
<feature type="transmembrane region" description="Helical" evidence="1">
    <location>
        <begin position="20"/>
        <end position="40"/>
    </location>
</feature>
<keyword evidence="3" id="KW-1185">Reference proteome</keyword>
<gene>
    <name evidence="2" type="ORF">K7432_018458</name>
</gene>
<keyword evidence="1" id="KW-0472">Membrane</keyword>
<evidence type="ECO:0000256" key="1">
    <source>
        <dbReference type="SAM" id="Phobius"/>
    </source>
</evidence>
<feature type="non-terminal residue" evidence="2">
    <location>
        <position position="1"/>
    </location>
</feature>
<organism evidence="2 3">
    <name type="scientific">Basidiobolus ranarum</name>
    <dbReference type="NCBI Taxonomy" id="34480"/>
    <lineage>
        <taxon>Eukaryota</taxon>
        <taxon>Fungi</taxon>
        <taxon>Fungi incertae sedis</taxon>
        <taxon>Zoopagomycota</taxon>
        <taxon>Entomophthoromycotina</taxon>
        <taxon>Basidiobolomycetes</taxon>
        <taxon>Basidiobolales</taxon>
        <taxon>Basidiobolaceae</taxon>
        <taxon>Basidiobolus</taxon>
    </lineage>
</organism>
<evidence type="ECO:0000313" key="2">
    <source>
        <dbReference type="EMBL" id="KAK9738037.1"/>
    </source>
</evidence>
<evidence type="ECO:0000313" key="3">
    <source>
        <dbReference type="Proteomes" id="UP001479436"/>
    </source>
</evidence>
<dbReference type="EMBL" id="JASJQH010006088">
    <property type="protein sequence ID" value="KAK9738037.1"/>
    <property type="molecule type" value="Genomic_DNA"/>
</dbReference>
<comment type="caution">
    <text evidence="2">The sequence shown here is derived from an EMBL/GenBank/DDBJ whole genome shotgun (WGS) entry which is preliminary data.</text>
</comment>
<name>A0ABR2WC62_9FUNG</name>
<sequence length="69" mass="8000">ILAGQLYQADEAPRYFRSHMINLSMLLLVSVSALILRLYLVWQNKKLAKTESEAELEEKPDTLKFTFTI</sequence>
<protein>
    <submittedName>
        <fullName evidence="2">Uncharacterized protein</fullName>
    </submittedName>
</protein>
<keyword evidence="1" id="KW-1133">Transmembrane helix</keyword>
<reference evidence="2 3" key="1">
    <citation type="submission" date="2023-04" db="EMBL/GenBank/DDBJ databases">
        <title>Genome of Basidiobolus ranarum AG-B5.</title>
        <authorList>
            <person name="Stajich J.E."/>
            <person name="Carter-House D."/>
            <person name="Gryganskyi A."/>
        </authorList>
    </citation>
    <scope>NUCLEOTIDE SEQUENCE [LARGE SCALE GENOMIC DNA]</scope>
    <source>
        <strain evidence="2 3">AG-B5</strain>
    </source>
</reference>
<keyword evidence="1" id="KW-0812">Transmembrane</keyword>
<accession>A0ABR2WC62</accession>